<dbReference type="Proteomes" id="UP000781932">
    <property type="component" value="Unassembled WGS sequence"/>
</dbReference>
<proteinExistence type="predicted"/>
<feature type="region of interest" description="Disordered" evidence="1">
    <location>
        <begin position="197"/>
        <end position="227"/>
    </location>
</feature>
<sequence>MGSGSKALSTQQHQPSEDTYIPIIKGIVKGIHGLKFPSGAIIAPEARKTFMVLFYEPEPLEPLQPLSLSDQQKSLLAASRATVLLETAIELISKPHGSVLTIWRAGAKELLQKKFGTANINPALVATVMNALVRARQSYLKQPTPPGPLEASFGPFLRAMDHWIAIREARPGTHHDASGVGGGRHDSTQAAMHFNKQGAKEKKGETPNQKKDTNKEPTADHSVLDSDEPALAASNERIDSLEADNQLLRTHNGSQSDRIDELTENGKKMWYELRRQVNPIQRAKGQPEWEEGDMDKYLESLDHFSYEMEEDGEL</sequence>
<dbReference type="RefSeq" id="XP_038742722.1">
    <property type="nucleotide sequence ID" value="XM_038891789.1"/>
</dbReference>
<organism evidence="2 3">
    <name type="scientific">Colletotrichum karsti</name>
    <dbReference type="NCBI Taxonomy" id="1095194"/>
    <lineage>
        <taxon>Eukaryota</taxon>
        <taxon>Fungi</taxon>
        <taxon>Dikarya</taxon>
        <taxon>Ascomycota</taxon>
        <taxon>Pezizomycotina</taxon>
        <taxon>Sordariomycetes</taxon>
        <taxon>Hypocreomycetidae</taxon>
        <taxon>Glomerellales</taxon>
        <taxon>Glomerellaceae</taxon>
        <taxon>Colletotrichum</taxon>
        <taxon>Colletotrichum boninense species complex</taxon>
    </lineage>
</organism>
<dbReference type="GeneID" id="62164863"/>
<name>A0A9P6I3E3_9PEZI</name>
<gene>
    <name evidence="2" type="ORF">CkaCkLH20_09074</name>
</gene>
<keyword evidence="3" id="KW-1185">Reference proteome</keyword>
<feature type="compositionally biased region" description="Basic and acidic residues" evidence="1">
    <location>
        <begin position="198"/>
        <end position="224"/>
    </location>
</feature>
<evidence type="ECO:0000256" key="1">
    <source>
        <dbReference type="SAM" id="MobiDB-lite"/>
    </source>
</evidence>
<evidence type="ECO:0000313" key="2">
    <source>
        <dbReference type="EMBL" id="KAF9873261.1"/>
    </source>
</evidence>
<comment type="caution">
    <text evidence="2">The sequence shown here is derived from an EMBL/GenBank/DDBJ whole genome shotgun (WGS) entry which is preliminary data.</text>
</comment>
<reference evidence="2" key="1">
    <citation type="submission" date="2020-03" db="EMBL/GenBank/DDBJ databases">
        <authorList>
            <person name="He L."/>
        </authorList>
    </citation>
    <scope>NUCLEOTIDE SEQUENCE</scope>
    <source>
        <strain evidence="2">CkLH20</strain>
    </source>
</reference>
<dbReference type="EMBL" id="JAATWM020000032">
    <property type="protein sequence ID" value="KAF9873261.1"/>
    <property type="molecule type" value="Genomic_DNA"/>
</dbReference>
<reference evidence="2" key="2">
    <citation type="submission" date="2020-11" db="EMBL/GenBank/DDBJ databases">
        <title>Whole genome sequencing of Colletotrichum sp.</title>
        <authorList>
            <person name="Li H."/>
        </authorList>
    </citation>
    <scope>NUCLEOTIDE SEQUENCE</scope>
    <source>
        <strain evidence="2">CkLH20</strain>
    </source>
</reference>
<evidence type="ECO:0000313" key="3">
    <source>
        <dbReference type="Proteomes" id="UP000781932"/>
    </source>
</evidence>
<dbReference type="OrthoDB" id="10567236at2759"/>
<dbReference type="AlphaFoldDB" id="A0A9P6I3E3"/>
<accession>A0A9P6I3E3</accession>
<protein>
    <submittedName>
        <fullName evidence="2">Uncharacterized protein</fullName>
    </submittedName>
</protein>